<gene>
    <name evidence="1" type="ORF">FHR75_004467</name>
</gene>
<dbReference type="RefSeq" id="WP_183393220.1">
    <property type="nucleotide sequence ID" value="NZ_JACHVY010000012.1"/>
</dbReference>
<reference evidence="1 2" key="1">
    <citation type="submission" date="2020-08" db="EMBL/GenBank/DDBJ databases">
        <title>The Agave Microbiome: Exploring the role of microbial communities in plant adaptations to desert environments.</title>
        <authorList>
            <person name="Partida-Martinez L.P."/>
        </authorList>
    </citation>
    <scope>NUCLEOTIDE SEQUENCE [LARGE SCALE GENOMIC DNA]</scope>
    <source>
        <strain evidence="1 2">AS2.23</strain>
    </source>
</reference>
<dbReference type="EMBL" id="JACHVY010000012">
    <property type="protein sequence ID" value="MBB2903624.1"/>
    <property type="molecule type" value="Genomic_DNA"/>
</dbReference>
<name>A0A7W4TRA7_KINRA</name>
<accession>A0A7W4TRA7</accession>
<organism evidence="1 2">
    <name type="scientific">Kineococcus radiotolerans</name>
    <dbReference type="NCBI Taxonomy" id="131568"/>
    <lineage>
        <taxon>Bacteria</taxon>
        <taxon>Bacillati</taxon>
        <taxon>Actinomycetota</taxon>
        <taxon>Actinomycetes</taxon>
        <taxon>Kineosporiales</taxon>
        <taxon>Kineosporiaceae</taxon>
        <taxon>Kineococcus</taxon>
    </lineage>
</organism>
<evidence type="ECO:0000313" key="1">
    <source>
        <dbReference type="EMBL" id="MBB2903624.1"/>
    </source>
</evidence>
<sequence length="83" mass="8689">MNPSSARPRSAGSSDRCFTLDRVAADRAADGLLILWPDGTVLDNKTAHVRDGVSVTKGSHISGVRVVSTLNNLPGGSDENTKV</sequence>
<comment type="caution">
    <text evidence="1">The sequence shown here is derived from an EMBL/GenBank/DDBJ whole genome shotgun (WGS) entry which is preliminary data.</text>
</comment>
<protein>
    <submittedName>
        <fullName evidence="1">Uncharacterized protein</fullName>
    </submittedName>
</protein>
<reference evidence="1 2" key="2">
    <citation type="submission" date="2020-08" db="EMBL/GenBank/DDBJ databases">
        <authorList>
            <person name="Partida-Martinez L."/>
            <person name="Huntemann M."/>
            <person name="Clum A."/>
            <person name="Wang J."/>
            <person name="Palaniappan K."/>
            <person name="Ritter S."/>
            <person name="Chen I.-M."/>
            <person name="Stamatis D."/>
            <person name="Reddy T."/>
            <person name="O'Malley R."/>
            <person name="Daum C."/>
            <person name="Shapiro N."/>
            <person name="Ivanova N."/>
            <person name="Kyrpides N."/>
            <person name="Woyke T."/>
        </authorList>
    </citation>
    <scope>NUCLEOTIDE SEQUENCE [LARGE SCALE GENOMIC DNA]</scope>
    <source>
        <strain evidence="1 2">AS2.23</strain>
    </source>
</reference>
<evidence type="ECO:0000313" key="2">
    <source>
        <dbReference type="Proteomes" id="UP000533269"/>
    </source>
</evidence>
<dbReference type="Proteomes" id="UP000533269">
    <property type="component" value="Unassembled WGS sequence"/>
</dbReference>
<proteinExistence type="predicted"/>
<dbReference type="AlphaFoldDB" id="A0A7W4TRA7"/>